<gene>
    <name evidence="1" type="ORF">VFPBJ_10081</name>
</gene>
<dbReference type="EMBL" id="LSBH01000009">
    <property type="protein sequence ID" value="OAQ74786.1"/>
    <property type="molecule type" value="Genomic_DNA"/>
</dbReference>
<organism evidence="1 2">
    <name type="scientific">Purpureocillium lilacinum</name>
    <name type="common">Paecilomyces lilacinus</name>
    <dbReference type="NCBI Taxonomy" id="33203"/>
    <lineage>
        <taxon>Eukaryota</taxon>
        <taxon>Fungi</taxon>
        <taxon>Dikarya</taxon>
        <taxon>Ascomycota</taxon>
        <taxon>Pezizomycotina</taxon>
        <taxon>Sordariomycetes</taxon>
        <taxon>Hypocreomycetidae</taxon>
        <taxon>Hypocreales</taxon>
        <taxon>Ophiocordycipitaceae</taxon>
        <taxon>Purpureocillium</taxon>
    </lineage>
</organism>
<name>A0A179GAE1_PURLI</name>
<sequence>MASNPIDKLAIALHQTSGSPATVRATVTNNNDHPVTVLTYQSPLDPAALALGLLSITPSGASQPLELPVIKMSRQWPPQGDALVSLDAGASATNDLVLEKPKVPTDKLGEEATVVLEGKWMAVWPKARSELSDEEIDKSTQHGFSRAYKTDELVIKVG</sequence>
<proteinExistence type="predicted"/>
<evidence type="ECO:0000313" key="2">
    <source>
        <dbReference type="Proteomes" id="UP000078240"/>
    </source>
</evidence>
<evidence type="ECO:0000313" key="1">
    <source>
        <dbReference type="EMBL" id="OAQ74786.1"/>
    </source>
</evidence>
<dbReference type="Gene3D" id="2.60.40.2970">
    <property type="match status" value="1"/>
</dbReference>
<dbReference type="AlphaFoldDB" id="A0A179GAE1"/>
<accession>A0A179GAE1</accession>
<dbReference type="Proteomes" id="UP000078240">
    <property type="component" value="Unassembled WGS sequence"/>
</dbReference>
<comment type="caution">
    <text evidence="1">The sequence shown here is derived from an EMBL/GenBank/DDBJ whole genome shotgun (WGS) entry which is preliminary data.</text>
</comment>
<reference evidence="1 2" key="1">
    <citation type="submission" date="2016-01" db="EMBL/GenBank/DDBJ databases">
        <title>Biosynthesis of antibiotic leucinostatins and their inhibition on Phytophthora in bio-control Purpureocillium lilacinum.</title>
        <authorList>
            <person name="Wang G."/>
            <person name="Liu Z."/>
            <person name="Lin R."/>
            <person name="Li E."/>
            <person name="Mao Z."/>
            <person name="Ling J."/>
            <person name="Yin W."/>
            <person name="Xie B."/>
        </authorList>
    </citation>
    <scope>NUCLEOTIDE SEQUENCE [LARGE SCALE GENOMIC DNA]</scope>
    <source>
        <strain evidence="1">PLBJ-1</strain>
    </source>
</reference>
<protein>
    <submittedName>
        <fullName evidence="1">Uncharacterized protein</fullName>
    </submittedName>
</protein>